<reference evidence="1 2" key="1">
    <citation type="submission" date="2020-08" db="EMBL/GenBank/DDBJ databases">
        <title>Sequencing the genomes of 1000 actinobacteria strains.</title>
        <authorList>
            <person name="Klenk H.-P."/>
        </authorList>
    </citation>
    <scope>NUCLEOTIDE SEQUENCE [LARGE SCALE GENOMIC DNA]</scope>
    <source>
        <strain evidence="1 2">DSM 27099</strain>
    </source>
</reference>
<keyword evidence="2" id="KW-1185">Reference proteome</keyword>
<accession>A0A7W4V0B8</accession>
<proteinExistence type="predicted"/>
<protein>
    <submittedName>
        <fullName evidence="1">Uncharacterized protein</fullName>
    </submittedName>
</protein>
<dbReference type="AlphaFoldDB" id="A0A7W4V0B8"/>
<dbReference type="RefSeq" id="WP_165142939.1">
    <property type="nucleotide sequence ID" value="NZ_CP049255.1"/>
</dbReference>
<dbReference type="EMBL" id="JACHWQ010000001">
    <property type="protein sequence ID" value="MBB2974472.1"/>
    <property type="molecule type" value="Genomic_DNA"/>
</dbReference>
<gene>
    <name evidence="1" type="ORF">FHX49_000013</name>
</gene>
<dbReference type="Proteomes" id="UP000529310">
    <property type="component" value="Unassembled WGS sequence"/>
</dbReference>
<sequence length="82" mass="8819">MKSNPYLLAKKTLPDGPVRFRVGATSYGAPRGTQVAANAAKTVSYALFNGRVHAFTSAGEVFIPTEIRQDIASFIFGGQTRK</sequence>
<comment type="caution">
    <text evidence="1">The sequence shown here is derived from an EMBL/GenBank/DDBJ whole genome shotgun (WGS) entry which is preliminary data.</text>
</comment>
<organism evidence="1 2">
    <name type="scientific">Microbacterium endophyticum</name>
    <dbReference type="NCBI Taxonomy" id="1526412"/>
    <lineage>
        <taxon>Bacteria</taxon>
        <taxon>Bacillati</taxon>
        <taxon>Actinomycetota</taxon>
        <taxon>Actinomycetes</taxon>
        <taxon>Micrococcales</taxon>
        <taxon>Microbacteriaceae</taxon>
        <taxon>Microbacterium</taxon>
    </lineage>
</organism>
<evidence type="ECO:0000313" key="2">
    <source>
        <dbReference type="Proteomes" id="UP000529310"/>
    </source>
</evidence>
<name>A0A7W4V0B8_9MICO</name>
<evidence type="ECO:0000313" key="1">
    <source>
        <dbReference type="EMBL" id="MBB2974472.1"/>
    </source>
</evidence>